<evidence type="ECO:0000256" key="2">
    <source>
        <dbReference type="ARBA" id="ARBA00023004"/>
    </source>
</evidence>
<evidence type="ECO:0000256" key="3">
    <source>
        <dbReference type="SAM" id="MobiDB-lite"/>
    </source>
</evidence>
<dbReference type="RefSeq" id="XP_025596768.1">
    <property type="nucleotide sequence ID" value="XM_025742991.1"/>
</dbReference>
<keyword evidence="5" id="KW-1185">Reference proteome</keyword>
<dbReference type="InterPro" id="IPR045054">
    <property type="entry name" value="P4HA-like"/>
</dbReference>
<dbReference type="EMBL" id="KZ819299">
    <property type="protein sequence ID" value="PWN96489.1"/>
    <property type="molecule type" value="Genomic_DNA"/>
</dbReference>
<dbReference type="Proteomes" id="UP000245946">
    <property type="component" value="Unassembled WGS sequence"/>
</dbReference>
<name>A0A316Z4H2_9BASI</name>
<evidence type="ECO:0008006" key="6">
    <source>
        <dbReference type="Google" id="ProtNLM"/>
    </source>
</evidence>
<dbReference type="GO" id="GO:0046872">
    <property type="term" value="F:metal ion binding"/>
    <property type="evidence" value="ECO:0007669"/>
    <property type="project" value="UniProtKB-KW"/>
</dbReference>
<dbReference type="GO" id="GO:0004656">
    <property type="term" value="F:procollagen-proline 4-dioxygenase activity"/>
    <property type="evidence" value="ECO:0007669"/>
    <property type="project" value="TreeGrafter"/>
</dbReference>
<dbReference type="PANTHER" id="PTHR10869:SF236">
    <property type="entry name" value="PROLYL 4-HYDROXYLASE ALPHA SUBUNIT DOMAIN-CONTAINING PROTEIN"/>
    <property type="match status" value="1"/>
</dbReference>
<evidence type="ECO:0000313" key="5">
    <source>
        <dbReference type="Proteomes" id="UP000245946"/>
    </source>
</evidence>
<gene>
    <name evidence="4" type="ORF">FA09DRAFT_331353</name>
</gene>
<organism evidence="4 5">
    <name type="scientific">Tilletiopsis washingtonensis</name>
    <dbReference type="NCBI Taxonomy" id="58919"/>
    <lineage>
        <taxon>Eukaryota</taxon>
        <taxon>Fungi</taxon>
        <taxon>Dikarya</taxon>
        <taxon>Basidiomycota</taxon>
        <taxon>Ustilaginomycotina</taxon>
        <taxon>Exobasidiomycetes</taxon>
        <taxon>Entylomatales</taxon>
        <taxon>Entylomatales incertae sedis</taxon>
        <taxon>Tilletiopsis</taxon>
    </lineage>
</organism>
<reference evidence="4 5" key="1">
    <citation type="journal article" date="2018" name="Mol. Biol. Evol.">
        <title>Broad Genomic Sampling Reveals a Smut Pathogenic Ancestry of the Fungal Clade Ustilaginomycotina.</title>
        <authorList>
            <person name="Kijpornyongpan T."/>
            <person name="Mondo S.J."/>
            <person name="Barry K."/>
            <person name="Sandor L."/>
            <person name="Lee J."/>
            <person name="Lipzen A."/>
            <person name="Pangilinan J."/>
            <person name="LaButti K."/>
            <person name="Hainaut M."/>
            <person name="Henrissat B."/>
            <person name="Grigoriev I.V."/>
            <person name="Spatafora J.W."/>
            <person name="Aime M.C."/>
        </authorList>
    </citation>
    <scope>NUCLEOTIDE SEQUENCE [LARGE SCALE GENOMIC DNA]</scope>
    <source>
        <strain evidence="4 5">MCA 4186</strain>
    </source>
</reference>
<accession>A0A316Z4H2</accession>
<dbReference type="GeneID" id="37270535"/>
<dbReference type="OrthoDB" id="69177at2759"/>
<dbReference type="PANTHER" id="PTHR10869">
    <property type="entry name" value="PROLYL 4-HYDROXYLASE ALPHA SUBUNIT"/>
    <property type="match status" value="1"/>
</dbReference>
<dbReference type="AlphaFoldDB" id="A0A316Z4H2"/>
<keyword evidence="2" id="KW-0408">Iron</keyword>
<feature type="region of interest" description="Disordered" evidence="3">
    <location>
        <begin position="1"/>
        <end position="28"/>
    </location>
</feature>
<feature type="non-terminal residue" evidence="4">
    <location>
        <position position="1"/>
    </location>
</feature>
<protein>
    <recommendedName>
        <fullName evidence="6">Fe2OG dioxygenase domain-containing protein</fullName>
    </recommendedName>
</protein>
<dbReference type="GO" id="GO:0005783">
    <property type="term" value="C:endoplasmic reticulum"/>
    <property type="evidence" value="ECO:0007669"/>
    <property type="project" value="TreeGrafter"/>
</dbReference>
<evidence type="ECO:0000256" key="1">
    <source>
        <dbReference type="ARBA" id="ARBA00022723"/>
    </source>
</evidence>
<feature type="compositionally biased region" description="Low complexity" evidence="3">
    <location>
        <begin position="1"/>
        <end position="23"/>
    </location>
</feature>
<dbReference type="Gene3D" id="2.60.120.620">
    <property type="entry name" value="q2cbj1_9rhob like domain"/>
    <property type="match status" value="1"/>
</dbReference>
<evidence type="ECO:0000313" key="4">
    <source>
        <dbReference type="EMBL" id="PWN96489.1"/>
    </source>
</evidence>
<proteinExistence type="predicted"/>
<keyword evidence="1" id="KW-0479">Metal-binding</keyword>
<sequence>MPKAKAGKAAAPAAAAVRTAPSDANPPAWPTVPVPRSLAPETLLEQQIVLLPALLSPAACAAIVALFTPPSPHAAQLLPSPAARRGEAQRTNARFQVNDAVFAAALYAALAPAVAQWSEAGLPAAGLHPKIRVYRYSPGDIFGAHYDGHIDDDAHPQRRSGWTVLVYLTGEEDGVLGGQTVFYTKHKKNDKDRVVAPLKRGMALLHRHGQVSVAVIGRSDSWRALPAVELRLMGAWRRPACCTRHCRRRAAPSGSSGRT</sequence>